<dbReference type="GO" id="GO:0005739">
    <property type="term" value="C:mitochondrion"/>
    <property type="evidence" value="ECO:0007669"/>
    <property type="project" value="TreeGrafter"/>
</dbReference>
<proteinExistence type="predicted"/>
<sequence>MFHSLLRKKLSNLPYLGPFTNSSLFDTDERYSHLGFVIEDLGCCKVIKHRLFGTRALVGSIFTTAPLNCDVIDSVMAIFKPT</sequence>
<evidence type="ECO:0000313" key="2">
    <source>
        <dbReference type="Proteomes" id="UP000270296"/>
    </source>
</evidence>
<dbReference type="InterPro" id="IPR019362">
    <property type="entry name" value="MMADHC"/>
</dbReference>
<dbReference type="WBParaSite" id="SBAD_0001273101-mRNA-1">
    <property type="protein sequence ID" value="SBAD_0001273101-mRNA-1"/>
    <property type="gene ID" value="SBAD_0001273101"/>
</dbReference>
<protein>
    <submittedName>
        <fullName evidence="3">GMC_oxred_C domain-containing protein</fullName>
    </submittedName>
</protein>
<dbReference type="PANTHER" id="PTHR13192">
    <property type="entry name" value="MY011 PROTEIN"/>
    <property type="match status" value="1"/>
</dbReference>
<dbReference type="OrthoDB" id="10263782at2759"/>
<organism evidence="3">
    <name type="scientific">Soboliphyme baturini</name>
    <dbReference type="NCBI Taxonomy" id="241478"/>
    <lineage>
        <taxon>Eukaryota</taxon>
        <taxon>Metazoa</taxon>
        <taxon>Ecdysozoa</taxon>
        <taxon>Nematoda</taxon>
        <taxon>Enoplea</taxon>
        <taxon>Dorylaimia</taxon>
        <taxon>Dioctophymatida</taxon>
        <taxon>Dioctophymatoidea</taxon>
        <taxon>Soboliphymatidae</taxon>
        <taxon>Soboliphyme</taxon>
    </lineage>
</organism>
<dbReference type="Proteomes" id="UP000270296">
    <property type="component" value="Unassembled WGS sequence"/>
</dbReference>
<evidence type="ECO:0000313" key="3">
    <source>
        <dbReference type="WBParaSite" id="SBAD_0001273101-mRNA-1"/>
    </source>
</evidence>
<dbReference type="GO" id="GO:0009235">
    <property type="term" value="P:cobalamin metabolic process"/>
    <property type="evidence" value="ECO:0007669"/>
    <property type="project" value="InterPro"/>
</dbReference>
<reference evidence="3" key="1">
    <citation type="submission" date="2016-06" db="UniProtKB">
        <authorList>
            <consortium name="WormBaseParasite"/>
        </authorList>
    </citation>
    <scope>IDENTIFICATION</scope>
</reference>
<dbReference type="AlphaFoldDB" id="A0A183J8X7"/>
<keyword evidence="2" id="KW-1185">Reference proteome</keyword>
<dbReference type="EMBL" id="UZAM01017474">
    <property type="protein sequence ID" value="VDP47357.1"/>
    <property type="molecule type" value="Genomic_DNA"/>
</dbReference>
<dbReference type="Pfam" id="PF10229">
    <property type="entry name" value="MMADHC"/>
    <property type="match status" value="1"/>
</dbReference>
<gene>
    <name evidence="1" type="ORF">SBAD_LOCUS12325</name>
</gene>
<reference evidence="1 2" key="2">
    <citation type="submission" date="2018-11" db="EMBL/GenBank/DDBJ databases">
        <authorList>
            <consortium name="Pathogen Informatics"/>
        </authorList>
    </citation>
    <scope>NUCLEOTIDE SEQUENCE [LARGE SCALE GENOMIC DNA]</scope>
</reference>
<evidence type="ECO:0000313" key="1">
    <source>
        <dbReference type="EMBL" id="VDP47357.1"/>
    </source>
</evidence>
<dbReference type="PANTHER" id="PTHR13192:SF3">
    <property type="entry name" value="COBALAMIN TRAFFICKING PROTEIN CBLD"/>
    <property type="match status" value="1"/>
</dbReference>
<accession>A0A183J8X7</accession>
<name>A0A183J8X7_9BILA</name>